<protein>
    <recommendedName>
        <fullName evidence="4">Fucose-specific lectin</fullName>
    </recommendedName>
</protein>
<dbReference type="AlphaFoldDB" id="A0A1L9RYQ7"/>
<organism evidence="2 3">
    <name type="scientific">Aspergillus wentii DTO 134E9</name>
    <dbReference type="NCBI Taxonomy" id="1073089"/>
    <lineage>
        <taxon>Eukaryota</taxon>
        <taxon>Fungi</taxon>
        <taxon>Dikarya</taxon>
        <taxon>Ascomycota</taxon>
        <taxon>Pezizomycotina</taxon>
        <taxon>Eurotiomycetes</taxon>
        <taxon>Eurotiomycetidae</taxon>
        <taxon>Eurotiales</taxon>
        <taxon>Aspergillaceae</taxon>
        <taxon>Aspergillus</taxon>
        <taxon>Aspergillus subgen. Cremei</taxon>
    </lineage>
</organism>
<evidence type="ECO:0000313" key="3">
    <source>
        <dbReference type="Proteomes" id="UP000184383"/>
    </source>
</evidence>
<dbReference type="Proteomes" id="UP000184383">
    <property type="component" value="Unassembled WGS sequence"/>
</dbReference>
<evidence type="ECO:0000256" key="1">
    <source>
        <dbReference type="SAM" id="MobiDB-lite"/>
    </source>
</evidence>
<feature type="region of interest" description="Disordered" evidence="1">
    <location>
        <begin position="84"/>
        <end position="103"/>
    </location>
</feature>
<dbReference type="RefSeq" id="XP_040693776.1">
    <property type="nucleotide sequence ID" value="XM_040829950.1"/>
</dbReference>
<accession>A0A1L9RYQ7</accession>
<dbReference type="EMBL" id="KV878209">
    <property type="protein sequence ID" value="OJJ40100.1"/>
    <property type="molecule type" value="Genomic_DNA"/>
</dbReference>
<dbReference type="VEuPathDB" id="FungiDB:ASPWEDRAFT_166186"/>
<reference evidence="3" key="1">
    <citation type="journal article" date="2017" name="Genome Biol.">
        <title>Comparative genomics reveals high biological diversity and specific adaptations in the industrially and medically important fungal genus Aspergillus.</title>
        <authorList>
            <person name="de Vries R.P."/>
            <person name="Riley R."/>
            <person name="Wiebenga A."/>
            <person name="Aguilar-Osorio G."/>
            <person name="Amillis S."/>
            <person name="Uchima C.A."/>
            <person name="Anderluh G."/>
            <person name="Asadollahi M."/>
            <person name="Askin M."/>
            <person name="Barry K."/>
            <person name="Battaglia E."/>
            <person name="Bayram O."/>
            <person name="Benocci T."/>
            <person name="Braus-Stromeyer S.A."/>
            <person name="Caldana C."/>
            <person name="Canovas D."/>
            <person name="Cerqueira G.C."/>
            <person name="Chen F."/>
            <person name="Chen W."/>
            <person name="Choi C."/>
            <person name="Clum A."/>
            <person name="Dos Santos R.A."/>
            <person name="Damasio A.R."/>
            <person name="Diallinas G."/>
            <person name="Emri T."/>
            <person name="Fekete E."/>
            <person name="Flipphi M."/>
            <person name="Freyberg S."/>
            <person name="Gallo A."/>
            <person name="Gournas C."/>
            <person name="Habgood R."/>
            <person name="Hainaut M."/>
            <person name="Harispe M.L."/>
            <person name="Henrissat B."/>
            <person name="Hilden K.S."/>
            <person name="Hope R."/>
            <person name="Hossain A."/>
            <person name="Karabika E."/>
            <person name="Karaffa L."/>
            <person name="Karanyi Z."/>
            <person name="Krasevec N."/>
            <person name="Kuo A."/>
            <person name="Kusch H."/>
            <person name="LaButti K."/>
            <person name="Lagendijk E.L."/>
            <person name="Lapidus A."/>
            <person name="Levasseur A."/>
            <person name="Lindquist E."/>
            <person name="Lipzen A."/>
            <person name="Logrieco A.F."/>
            <person name="MacCabe A."/>
            <person name="Maekelae M.R."/>
            <person name="Malavazi I."/>
            <person name="Melin P."/>
            <person name="Meyer V."/>
            <person name="Mielnichuk N."/>
            <person name="Miskei M."/>
            <person name="Molnar A.P."/>
            <person name="Mule G."/>
            <person name="Ngan C.Y."/>
            <person name="Orejas M."/>
            <person name="Orosz E."/>
            <person name="Ouedraogo J.P."/>
            <person name="Overkamp K.M."/>
            <person name="Park H.-S."/>
            <person name="Perrone G."/>
            <person name="Piumi F."/>
            <person name="Punt P.J."/>
            <person name="Ram A.F."/>
            <person name="Ramon A."/>
            <person name="Rauscher S."/>
            <person name="Record E."/>
            <person name="Riano-Pachon D.M."/>
            <person name="Robert V."/>
            <person name="Roehrig J."/>
            <person name="Ruller R."/>
            <person name="Salamov A."/>
            <person name="Salih N.S."/>
            <person name="Samson R.A."/>
            <person name="Sandor E."/>
            <person name="Sanguinetti M."/>
            <person name="Schuetze T."/>
            <person name="Sepcic K."/>
            <person name="Shelest E."/>
            <person name="Sherlock G."/>
            <person name="Sophianopoulou V."/>
            <person name="Squina F.M."/>
            <person name="Sun H."/>
            <person name="Susca A."/>
            <person name="Todd R.B."/>
            <person name="Tsang A."/>
            <person name="Unkles S.E."/>
            <person name="van de Wiele N."/>
            <person name="van Rossen-Uffink D."/>
            <person name="Oliveira J.V."/>
            <person name="Vesth T.C."/>
            <person name="Visser J."/>
            <person name="Yu J.-H."/>
            <person name="Zhou M."/>
            <person name="Andersen M.R."/>
            <person name="Archer D.B."/>
            <person name="Baker S.E."/>
            <person name="Benoit I."/>
            <person name="Brakhage A.A."/>
            <person name="Braus G.H."/>
            <person name="Fischer R."/>
            <person name="Frisvad J.C."/>
            <person name="Goldman G.H."/>
            <person name="Houbraken J."/>
            <person name="Oakley B."/>
            <person name="Pocsi I."/>
            <person name="Scazzocchio C."/>
            <person name="Seiboth B."/>
            <person name="vanKuyk P.A."/>
            <person name="Wortman J."/>
            <person name="Dyer P.S."/>
            <person name="Grigoriev I.V."/>
        </authorList>
    </citation>
    <scope>NUCLEOTIDE SEQUENCE [LARGE SCALE GENOMIC DNA]</scope>
    <source>
        <strain evidence="3">DTO 134E9</strain>
    </source>
</reference>
<dbReference type="Gene3D" id="2.120.10.70">
    <property type="entry name" value="Fucose-specific lectin"/>
    <property type="match status" value="1"/>
</dbReference>
<sequence>MSGLASVANPLDPNPTAIQVYYATQDKNLAMQFKPSGATRINPGVYHPAANDYPGYISSPSHLAVGYFQGAQFVVGYTKPKTTELKPKGTGEADSTDGNSDRAETENISIISPVYEPIIFGVGLGKRALTFTANNDIASIWYLNKDDKNRIVLQEYKLNERIPANDAKMSNIDPSSSLAGYIAGDDVFVIYQTPAKDLFEYKSGEDWSQIGTVAAPAPQTTLAVNYVEEKKTAYLYYRTEKGELYRMARKVDGKWSDTKKINTKSVAVGPTSQLAVVYSNGINHIYWVPEKRKDPMAATDDLK</sequence>
<name>A0A1L9RYQ7_ASPWE</name>
<evidence type="ECO:0008006" key="4">
    <source>
        <dbReference type="Google" id="ProtNLM"/>
    </source>
</evidence>
<dbReference type="OrthoDB" id="5426604at2759"/>
<gene>
    <name evidence="2" type="ORF">ASPWEDRAFT_166186</name>
</gene>
<dbReference type="SUPFAM" id="SSF89372">
    <property type="entry name" value="Fucose-specific lectin"/>
    <property type="match status" value="1"/>
</dbReference>
<proteinExistence type="predicted"/>
<keyword evidence="3" id="KW-1185">Reference proteome</keyword>
<evidence type="ECO:0000313" key="2">
    <source>
        <dbReference type="EMBL" id="OJJ40100.1"/>
    </source>
</evidence>
<dbReference type="GeneID" id="63745798"/>